<evidence type="ECO:0000313" key="2">
    <source>
        <dbReference type="Proteomes" id="UP000198943"/>
    </source>
</evidence>
<dbReference type="EMBL" id="FMYW01000007">
    <property type="protein sequence ID" value="SDC43362.1"/>
    <property type="molecule type" value="Genomic_DNA"/>
</dbReference>
<organism evidence="1 2">
    <name type="scientific">Succiniclasticum ruminis</name>
    <dbReference type="NCBI Taxonomy" id="40841"/>
    <lineage>
        <taxon>Bacteria</taxon>
        <taxon>Bacillati</taxon>
        <taxon>Bacillota</taxon>
        <taxon>Negativicutes</taxon>
        <taxon>Acidaminococcales</taxon>
        <taxon>Acidaminococcaceae</taxon>
        <taxon>Succiniclasticum</taxon>
    </lineage>
</organism>
<reference evidence="2" key="1">
    <citation type="submission" date="2016-10" db="EMBL/GenBank/DDBJ databases">
        <authorList>
            <person name="Varghese N."/>
            <person name="Submissions S."/>
        </authorList>
    </citation>
    <scope>NUCLEOTIDE SEQUENCE [LARGE SCALE GENOMIC DNA]</scope>
    <source>
        <strain evidence="2">DSM 11005</strain>
    </source>
</reference>
<evidence type="ECO:0000313" key="1">
    <source>
        <dbReference type="EMBL" id="SDC43362.1"/>
    </source>
</evidence>
<sequence length="35" mass="4123">MHIESPFDDLTNIWYNKLAVKTVQNLIHNPETEPN</sequence>
<dbReference type="Proteomes" id="UP000198943">
    <property type="component" value="Unassembled WGS sequence"/>
</dbReference>
<dbReference type="AlphaFoldDB" id="A0A1G6LIZ6"/>
<name>A0A1G6LIZ6_9FIRM</name>
<accession>A0A1G6LIZ6</accession>
<proteinExistence type="predicted"/>
<gene>
    <name evidence="1" type="ORF">SAMN04487864_107106</name>
</gene>
<protein>
    <submittedName>
        <fullName evidence="1">Uncharacterized protein</fullName>
    </submittedName>
</protein>
<keyword evidence="2" id="KW-1185">Reference proteome</keyword>